<dbReference type="Proteomes" id="UP000050761">
    <property type="component" value="Unassembled WGS sequence"/>
</dbReference>
<dbReference type="PANTHER" id="PTHR47027">
    <property type="entry name" value="REVERSE TRANSCRIPTASE DOMAIN-CONTAINING PROTEIN"/>
    <property type="match status" value="1"/>
</dbReference>
<keyword evidence="3" id="KW-1185">Reference proteome</keyword>
<dbReference type="EMBL" id="UZAH01029484">
    <property type="protein sequence ID" value="VDP06327.1"/>
    <property type="molecule type" value="Genomic_DNA"/>
</dbReference>
<evidence type="ECO:0000313" key="3">
    <source>
        <dbReference type="Proteomes" id="UP000050761"/>
    </source>
</evidence>
<dbReference type="Pfam" id="PF00078">
    <property type="entry name" value="RVT_1"/>
    <property type="match status" value="1"/>
</dbReference>
<dbReference type="WBParaSite" id="HPBE_0001655901-mRNA-1">
    <property type="protein sequence ID" value="HPBE_0001655901-mRNA-1"/>
    <property type="gene ID" value="HPBE_0001655901"/>
</dbReference>
<evidence type="ECO:0000259" key="1">
    <source>
        <dbReference type="PROSITE" id="PS50878"/>
    </source>
</evidence>
<gene>
    <name evidence="2" type="ORF">HPBE_LOCUS16558</name>
</gene>
<dbReference type="InterPro" id="IPR000477">
    <property type="entry name" value="RT_dom"/>
</dbReference>
<evidence type="ECO:0000313" key="4">
    <source>
        <dbReference type="WBParaSite" id="HPBE_0001655901-mRNA-1"/>
    </source>
</evidence>
<proteinExistence type="predicted"/>
<accession>A0A183G4T5</accession>
<reference evidence="2 3" key="1">
    <citation type="submission" date="2018-11" db="EMBL/GenBank/DDBJ databases">
        <authorList>
            <consortium name="Pathogen Informatics"/>
        </authorList>
    </citation>
    <scope>NUCLEOTIDE SEQUENCE [LARGE SCALE GENOMIC DNA]</scope>
</reference>
<evidence type="ECO:0000313" key="2">
    <source>
        <dbReference type="EMBL" id="VDP06327.1"/>
    </source>
</evidence>
<protein>
    <submittedName>
        <fullName evidence="4">Reverse transcriptase domain-containing protein</fullName>
    </submittedName>
</protein>
<feature type="domain" description="Reverse transcriptase" evidence="1">
    <location>
        <begin position="1"/>
        <end position="76"/>
    </location>
</feature>
<reference evidence="4" key="2">
    <citation type="submission" date="2019-09" db="UniProtKB">
        <authorList>
            <consortium name="WormBaseParasite"/>
        </authorList>
    </citation>
    <scope>IDENTIFICATION</scope>
</reference>
<dbReference type="AlphaFoldDB" id="A0A183G4T5"/>
<dbReference type="PROSITE" id="PS50878">
    <property type="entry name" value="RT_POL"/>
    <property type="match status" value="1"/>
</dbReference>
<name>A0A183G4T5_HELPZ</name>
<dbReference type="PANTHER" id="PTHR47027:SF25">
    <property type="entry name" value="REVERSE TRANSCRIPTASE DOMAIN-CONTAINING PROTEIN"/>
    <property type="match status" value="1"/>
</dbReference>
<dbReference type="OrthoDB" id="425681at2759"/>
<sequence>MDLDFADEIAVFAEDNDKLQRITERLSQEVGDIGLRISPEKSKVMHIGITSPRDGIYIRSDRLEVVNKFTYLGSTIANDGDAEIDRLERCGSAPAFVAYVLPPDYDDEDVEAFYVEREKFYKKNHTFYKVIVGDFNDKIELRVAGRTPHRNPRFEVKRAR</sequence>
<accession>A0A3P7ZXY9</accession>
<organism evidence="3 4">
    <name type="scientific">Heligmosomoides polygyrus</name>
    <name type="common">Parasitic roundworm</name>
    <dbReference type="NCBI Taxonomy" id="6339"/>
    <lineage>
        <taxon>Eukaryota</taxon>
        <taxon>Metazoa</taxon>
        <taxon>Ecdysozoa</taxon>
        <taxon>Nematoda</taxon>
        <taxon>Chromadorea</taxon>
        <taxon>Rhabditida</taxon>
        <taxon>Rhabditina</taxon>
        <taxon>Rhabditomorpha</taxon>
        <taxon>Strongyloidea</taxon>
        <taxon>Heligmosomidae</taxon>
        <taxon>Heligmosomoides</taxon>
    </lineage>
</organism>